<keyword evidence="1" id="KW-0812">Transmembrane</keyword>
<feature type="transmembrane region" description="Helical" evidence="1">
    <location>
        <begin position="55"/>
        <end position="74"/>
    </location>
</feature>
<dbReference type="EMBL" id="CP004145">
    <property type="protein sequence ID" value="AGO60431.1"/>
    <property type="molecule type" value="Genomic_DNA"/>
</dbReference>
<dbReference type="Proteomes" id="UP000014660">
    <property type="component" value="Chromosome"/>
</dbReference>
<keyword evidence="3" id="KW-1185">Reference proteome</keyword>
<evidence type="ECO:0000256" key="1">
    <source>
        <dbReference type="SAM" id="Phobius"/>
    </source>
</evidence>
<dbReference type="GeneID" id="16024603"/>
<keyword evidence="1" id="KW-1133">Transmembrane helix</keyword>
<feature type="transmembrane region" description="Helical" evidence="1">
    <location>
        <begin position="26"/>
        <end position="48"/>
    </location>
</feature>
<reference evidence="2 3" key="1">
    <citation type="journal article" date="2007" name="Proc. Natl. Acad. Sci. U.S.A.">
        <title>Genome dynamics in a natural archaeal population.</title>
        <authorList>
            <person name="Allen E.E."/>
            <person name="Tyson G.W."/>
            <person name="Whitaker R.J."/>
            <person name="Detter J.C."/>
            <person name="Richardson P.M."/>
            <person name="Banfield J.F."/>
        </authorList>
    </citation>
    <scope>NUCLEOTIDE SEQUENCE [LARGE SCALE GENOMIC DNA]</scope>
    <source>
        <strain evidence="3">fer1</strain>
    </source>
</reference>
<proteinExistence type="predicted"/>
<evidence type="ECO:0000313" key="2">
    <source>
        <dbReference type="EMBL" id="AGO60431.1"/>
    </source>
</evidence>
<sequence>MSIELIASEIASKIYNFINSLLGFPWISIVIPSAYIQYLAPVSLILVGYLAERHYVGRIPIFTNSIALNILFYYSQSNLLYFGSLFMSVFEWYANIGIIMGLIAVISYASNGKQSKTYYTIAWAYSSIVVGLLMVIFYAYPYIS</sequence>
<dbReference type="KEGG" id="fac:FACI_IFERC01G0451"/>
<accession>S0AND5</accession>
<name>S0AND5_FERAC</name>
<feature type="transmembrane region" description="Helical" evidence="1">
    <location>
        <begin position="118"/>
        <end position="140"/>
    </location>
</feature>
<keyword evidence="1" id="KW-0472">Membrane</keyword>
<gene>
    <name evidence="2" type="ORF">FACI_IFERC00001G0451</name>
</gene>
<organism evidence="2 3">
    <name type="scientific">Ferroplasma acidarmanus Fer1</name>
    <dbReference type="NCBI Taxonomy" id="333146"/>
    <lineage>
        <taxon>Archaea</taxon>
        <taxon>Methanobacteriati</taxon>
        <taxon>Thermoplasmatota</taxon>
        <taxon>Thermoplasmata</taxon>
        <taxon>Thermoplasmatales</taxon>
        <taxon>Ferroplasmaceae</taxon>
        <taxon>Ferroplasma</taxon>
    </lineage>
</organism>
<dbReference type="HOGENOM" id="CLU_1792217_0_0_2"/>
<dbReference type="RefSeq" id="WP_009886477.1">
    <property type="nucleotide sequence ID" value="NC_021592.1"/>
</dbReference>
<evidence type="ECO:0000313" key="3">
    <source>
        <dbReference type="Proteomes" id="UP000014660"/>
    </source>
</evidence>
<protein>
    <submittedName>
        <fullName evidence="2">Uncharacterized protein</fullName>
    </submittedName>
</protein>
<dbReference type="AlphaFoldDB" id="S0AND5"/>
<feature type="transmembrane region" description="Helical" evidence="1">
    <location>
        <begin position="80"/>
        <end position="106"/>
    </location>
</feature>